<reference evidence="15" key="2">
    <citation type="submission" date="2025-08" db="UniProtKB">
        <authorList>
            <consortium name="Ensembl"/>
        </authorList>
    </citation>
    <scope>IDENTIFICATION</scope>
</reference>
<dbReference type="InterPro" id="IPR013087">
    <property type="entry name" value="Znf_C2H2_type"/>
</dbReference>
<feature type="region of interest" description="Disordered" evidence="13">
    <location>
        <begin position="535"/>
        <end position="556"/>
    </location>
</feature>
<dbReference type="GO" id="GO:0005634">
    <property type="term" value="C:nucleus"/>
    <property type="evidence" value="ECO:0007669"/>
    <property type="project" value="UniProtKB-SubCell"/>
</dbReference>
<feature type="domain" description="C2H2-type" evidence="14">
    <location>
        <begin position="586"/>
        <end position="613"/>
    </location>
</feature>
<dbReference type="Pfam" id="PF00096">
    <property type="entry name" value="zf-C2H2"/>
    <property type="match status" value="2"/>
</dbReference>
<evidence type="ECO:0000256" key="11">
    <source>
        <dbReference type="ARBA" id="ARBA00069004"/>
    </source>
</evidence>
<comment type="function">
    <text evidence="10">Essential for neural crest development, converting cells from an epidermal fate to a neural crest cell fate. Binds to DNA.</text>
</comment>
<feature type="domain" description="C2H2-type" evidence="14">
    <location>
        <begin position="674"/>
        <end position="703"/>
    </location>
</feature>
<keyword evidence="8" id="KW-0238">DNA-binding</keyword>
<feature type="region of interest" description="Disordered" evidence="13">
    <location>
        <begin position="413"/>
        <end position="438"/>
    </location>
</feature>
<feature type="region of interest" description="Disordered" evidence="13">
    <location>
        <begin position="692"/>
        <end position="790"/>
    </location>
</feature>
<keyword evidence="4" id="KW-0479">Metal-binding</keyword>
<dbReference type="FunFam" id="3.30.160.60:FF:000035">
    <property type="entry name" value="Zinc finger protein ZIC 1"/>
    <property type="match status" value="1"/>
</dbReference>
<dbReference type="SUPFAM" id="SSF57667">
    <property type="entry name" value="beta-beta-alpha zinc fingers"/>
    <property type="match status" value="2"/>
</dbReference>
<dbReference type="GO" id="GO:0000981">
    <property type="term" value="F:DNA-binding transcription factor activity, RNA polymerase II-specific"/>
    <property type="evidence" value="ECO:0007669"/>
    <property type="project" value="TreeGrafter"/>
</dbReference>
<dbReference type="PANTHER" id="PTHR45718">
    <property type="entry name" value="TRANSCRIPTIONAL ACTIVATOR CUBITUS INTERRUPTUS"/>
    <property type="match status" value="1"/>
</dbReference>
<dbReference type="PROSITE" id="PS50157">
    <property type="entry name" value="ZINC_FINGER_C2H2_2"/>
    <property type="match status" value="4"/>
</dbReference>
<evidence type="ECO:0000256" key="6">
    <source>
        <dbReference type="ARBA" id="ARBA00022771"/>
    </source>
</evidence>
<keyword evidence="5" id="KW-0677">Repeat</keyword>
<evidence type="ECO:0000259" key="14">
    <source>
        <dbReference type="PROSITE" id="PS50157"/>
    </source>
</evidence>
<dbReference type="OMA" id="HIQSHHE"/>
<dbReference type="Pfam" id="PF18366">
    <property type="entry name" value="zf_ZIC"/>
    <property type="match status" value="1"/>
</dbReference>
<evidence type="ECO:0000256" key="8">
    <source>
        <dbReference type="ARBA" id="ARBA00023125"/>
    </source>
</evidence>
<dbReference type="PROSITE" id="PS00028">
    <property type="entry name" value="ZINC_FINGER_C2H2_1"/>
    <property type="match status" value="3"/>
</dbReference>
<dbReference type="InterPro" id="IPR056436">
    <property type="entry name" value="Znf-C2H2_ZIC1-5/GLI1-3-like"/>
</dbReference>
<feature type="compositionally biased region" description="Low complexity" evidence="13">
    <location>
        <begin position="107"/>
        <end position="120"/>
    </location>
</feature>
<evidence type="ECO:0000256" key="7">
    <source>
        <dbReference type="ARBA" id="ARBA00022833"/>
    </source>
</evidence>
<dbReference type="AlphaFoldDB" id="A0A8U7NK42"/>
<dbReference type="FunFam" id="3.30.160.60:FF:000041">
    <property type="entry name" value="Zinc finger protein ZIC 1"/>
    <property type="match status" value="1"/>
</dbReference>
<evidence type="ECO:0000256" key="5">
    <source>
        <dbReference type="ARBA" id="ARBA00022737"/>
    </source>
</evidence>
<dbReference type="PANTHER" id="PTHR45718:SF4">
    <property type="entry name" value="TRANSCRIPTIONAL ACTIVATOR CUBITUS INTERRUPTUS"/>
    <property type="match status" value="1"/>
</dbReference>
<evidence type="ECO:0000256" key="10">
    <source>
        <dbReference type="ARBA" id="ARBA00057768"/>
    </source>
</evidence>
<protein>
    <recommendedName>
        <fullName evidence="11">Zinc finger protein ZIC 5</fullName>
    </recommendedName>
    <alternativeName>
        <fullName evidence="12">Zinc finger protein of the cerebellum 5</fullName>
    </alternativeName>
</protein>
<feature type="region of interest" description="Disordered" evidence="13">
    <location>
        <begin position="28"/>
        <end position="81"/>
    </location>
</feature>
<dbReference type="Pfam" id="PF23561">
    <property type="entry name" value="zf-C2H2_15"/>
    <property type="match status" value="1"/>
</dbReference>
<organism evidence="15 16">
    <name type="scientific">Corvus moneduloides</name>
    <name type="common">New Caledonian crow</name>
    <dbReference type="NCBI Taxonomy" id="1196302"/>
    <lineage>
        <taxon>Eukaryota</taxon>
        <taxon>Metazoa</taxon>
        <taxon>Chordata</taxon>
        <taxon>Craniata</taxon>
        <taxon>Vertebrata</taxon>
        <taxon>Euteleostomi</taxon>
        <taxon>Archelosauria</taxon>
        <taxon>Archosauria</taxon>
        <taxon>Dinosauria</taxon>
        <taxon>Saurischia</taxon>
        <taxon>Theropoda</taxon>
        <taxon>Coelurosauria</taxon>
        <taxon>Aves</taxon>
        <taxon>Neognathae</taxon>
        <taxon>Neoaves</taxon>
        <taxon>Telluraves</taxon>
        <taxon>Australaves</taxon>
        <taxon>Passeriformes</taxon>
        <taxon>Corvoidea</taxon>
        <taxon>Corvidae</taxon>
        <taxon>Corvus</taxon>
    </lineage>
</organism>
<comment type="similarity">
    <text evidence="2">Belongs to the GLI C2H2-type zinc-finger protein family.</text>
</comment>
<dbReference type="GO" id="GO:0000978">
    <property type="term" value="F:RNA polymerase II cis-regulatory region sequence-specific DNA binding"/>
    <property type="evidence" value="ECO:0007669"/>
    <property type="project" value="TreeGrafter"/>
</dbReference>
<evidence type="ECO:0000256" key="1">
    <source>
        <dbReference type="ARBA" id="ARBA00004123"/>
    </source>
</evidence>
<name>A0A8U7NK42_CORMO</name>
<dbReference type="Gene3D" id="3.30.160.60">
    <property type="entry name" value="Classic Zinc Finger"/>
    <property type="match status" value="4"/>
</dbReference>
<keyword evidence="9" id="KW-0539">Nucleus</keyword>
<evidence type="ECO:0000256" key="4">
    <source>
        <dbReference type="ARBA" id="ARBA00022723"/>
    </source>
</evidence>
<comment type="subcellular location">
    <subcellularLocation>
        <location evidence="1">Nucleus</location>
    </subcellularLocation>
</comment>
<keyword evidence="16" id="KW-1185">Reference proteome</keyword>
<dbReference type="Proteomes" id="UP000694553">
    <property type="component" value="Unassembled WGS sequence"/>
</dbReference>
<feature type="compositionally biased region" description="Gly residues" evidence="13">
    <location>
        <begin position="121"/>
        <end position="132"/>
    </location>
</feature>
<dbReference type="FunFam" id="3.30.160.60:FF:000050">
    <property type="entry name" value="zinc finger protein ZIC 1"/>
    <property type="match status" value="1"/>
</dbReference>
<dbReference type="GO" id="GO:0008270">
    <property type="term" value="F:zinc ion binding"/>
    <property type="evidence" value="ECO:0007669"/>
    <property type="project" value="UniProtKB-KW"/>
</dbReference>
<keyword evidence="6" id="KW-0863">Zinc-finger</keyword>
<keyword evidence="7" id="KW-0862">Zinc</keyword>
<evidence type="ECO:0000313" key="16">
    <source>
        <dbReference type="Proteomes" id="UP000694553"/>
    </source>
</evidence>
<feature type="compositionally biased region" description="Basic residues" evidence="13">
    <location>
        <begin position="486"/>
        <end position="506"/>
    </location>
</feature>
<evidence type="ECO:0000256" key="9">
    <source>
        <dbReference type="ARBA" id="ARBA00023242"/>
    </source>
</evidence>
<dbReference type="FunFam" id="3.30.160.60:FF:000039">
    <property type="entry name" value="Zinc finger protein ZIC 1"/>
    <property type="match status" value="1"/>
</dbReference>
<feature type="domain" description="C2H2-type" evidence="14">
    <location>
        <begin position="644"/>
        <end position="673"/>
    </location>
</feature>
<accession>A0A8U7NK42</accession>
<reference evidence="16" key="1">
    <citation type="submission" date="2019-10" db="EMBL/GenBank/DDBJ databases">
        <title>Corvus moneduloides (New Caledonian crow) genome, bCorMon1, primary haplotype.</title>
        <authorList>
            <person name="Rutz C."/>
            <person name="Fungtammasan C."/>
            <person name="Mountcastle J."/>
            <person name="Formenti G."/>
            <person name="Chow W."/>
            <person name="Howe K."/>
            <person name="Steele M.P."/>
            <person name="Fernandes J."/>
            <person name="Gilbert M.T.P."/>
            <person name="Fedrigo O."/>
            <person name="Jarvis E.D."/>
            <person name="Gemmell N."/>
        </authorList>
    </citation>
    <scope>NUCLEOTIDE SEQUENCE [LARGE SCALE GENOMIC DNA]</scope>
</reference>
<sequence>MSTHSLGLAWVWGCTRCCMRECFPASSINERGPPKKEKRKGSRTQSRAAAARVGCRQARKETPRPRKRKHGGASEQGAPSSAWGAEAAAARCCPLLPAGGGGGGAGCAPSGPARSFASATSGGGAGGPGGAAGADPRCAGGLKESQSRGPGRCQSSPSVQSLRRGVRAVFPSAPPECGEGSANRGRAERGQGCAGLGAQTKEVKEPLNIYMFLKAGKGKKITTASVDGLGCVVMEPPLSKRNPTLRLADLAAAQPHPHQNMTGFPGLGNHHVHPHHAAHLHPGDAGGDPGGALTPLGPEHMAQPAALKLTPEALTAAAFAAPAATTTAAAAATAAAATTAAAYAPPAAALPGYPSGGAAGRDFLLRRELPATAAAVHGALGEQHPPASSPHLPHPPPHGVFISAAGTYGATDGAHAAFPPPPPGEQGAPAGRHPPLNGQMRLGLAAAAGELYGRAEAHYGAAAASSSSALQGYGSVNLNLAAAGHGHPHHPHPHHHHHHHHHHHAHVGAAAAAAAGAFLRYMRQPIKQELICKWIDREPPPPPPPPPSGGRKPCSKTFSTMQELVSHVTVEHVGGPEQSSHVCYWEECPREGKPFKAKYKLINHIRVHTGEKPFPCPFPGCGKVFARSENLKIHKRTHTGEKPFKCEFDGCERKFANSSDRKKHSHVHTSDKPYYCKIRGCDKSYTHPSSLRKHMKIHCKSPPPSPPPGSQGYAAAGPPDGPLPPEADPAAEPPRGRAAALSPPVTNLSEWYVCQAGGAPRRPRTPSSRDASPASEEDEPHRTSGGRTAP</sequence>
<evidence type="ECO:0000256" key="13">
    <source>
        <dbReference type="SAM" id="MobiDB-lite"/>
    </source>
</evidence>
<evidence type="ECO:0000256" key="12">
    <source>
        <dbReference type="ARBA" id="ARBA00075841"/>
    </source>
</evidence>
<dbReference type="InterPro" id="IPR036236">
    <property type="entry name" value="Znf_C2H2_sf"/>
</dbReference>
<dbReference type="InterPro" id="IPR041643">
    <property type="entry name" value="Znf_ZIC"/>
</dbReference>
<dbReference type="Ensembl" id="ENSCMUT00000034412.1">
    <property type="protein sequence ID" value="ENSCMUP00000033959.1"/>
    <property type="gene ID" value="ENSCMUG00000019495.1"/>
</dbReference>
<feature type="region of interest" description="Disordered" evidence="13">
    <location>
        <begin position="480"/>
        <end position="509"/>
    </location>
</feature>
<evidence type="ECO:0000313" key="15">
    <source>
        <dbReference type="Ensembl" id="ENSCMUP00000033959.1"/>
    </source>
</evidence>
<evidence type="ECO:0000256" key="2">
    <source>
        <dbReference type="ARBA" id="ARBA00010831"/>
    </source>
</evidence>
<reference evidence="15" key="3">
    <citation type="submission" date="2025-09" db="UniProtKB">
        <authorList>
            <consortium name="Ensembl"/>
        </authorList>
    </citation>
    <scope>IDENTIFICATION</scope>
</reference>
<dbReference type="SMART" id="SM00355">
    <property type="entry name" value="ZnF_C2H2"/>
    <property type="match status" value="5"/>
</dbReference>
<feature type="domain" description="C2H2-type" evidence="14">
    <location>
        <begin position="614"/>
        <end position="643"/>
    </location>
</feature>
<feature type="region of interest" description="Disordered" evidence="13">
    <location>
        <begin position="104"/>
        <end position="191"/>
    </location>
</feature>
<dbReference type="InterPro" id="IPR043359">
    <property type="entry name" value="GLI-like"/>
</dbReference>
<gene>
    <name evidence="15" type="primary">ZIC5</name>
</gene>
<keyword evidence="3" id="KW-0217">Developmental protein</keyword>
<evidence type="ECO:0000256" key="3">
    <source>
        <dbReference type="ARBA" id="ARBA00022473"/>
    </source>
</evidence>
<proteinExistence type="inferred from homology"/>